<keyword evidence="1" id="KW-0805">Transcription regulation</keyword>
<keyword evidence="2 4" id="KW-0238">DNA-binding</keyword>
<evidence type="ECO:0000313" key="6">
    <source>
        <dbReference type="EMBL" id="NKZ13482.1"/>
    </source>
</evidence>
<feature type="domain" description="HTH tetR-type" evidence="5">
    <location>
        <begin position="17"/>
        <end position="77"/>
    </location>
</feature>
<evidence type="ECO:0000256" key="1">
    <source>
        <dbReference type="ARBA" id="ARBA00023015"/>
    </source>
</evidence>
<sequence length="210" mass="22461">MTAPSPQLGRPVGASGEATRERIIAAAMRCVAEVGYSKATIREIARTAEMTSGSLYHYFSNKSDLLDATVTRIQEITLPRLRAAAQSRTDVIDRLDAVLDASEELSREYPHLAAFEQEMRAEGSALPRGDARADAGFEALHNIFREIIGDAQREGVLADDADAAGATDALYALSRGLTAQAANLSPSAYRATTDAARQLIRGTVLPARGD</sequence>
<keyword evidence="3" id="KW-0804">Transcription</keyword>
<dbReference type="PANTHER" id="PTHR47506:SF1">
    <property type="entry name" value="HTH-TYPE TRANSCRIPTIONAL REGULATOR YJDC"/>
    <property type="match status" value="1"/>
</dbReference>
<evidence type="ECO:0000256" key="4">
    <source>
        <dbReference type="PROSITE-ProRule" id="PRU00335"/>
    </source>
</evidence>
<dbReference type="SUPFAM" id="SSF46689">
    <property type="entry name" value="Homeodomain-like"/>
    <property type="match status" value="1"/>
</dbReference>
<dbReference type="PANTHER" id="PTHR47506">
    <property type="entry name" value="TRANSCRIPTIONAL REGULATORY PROTEIN"/>
    <property type="match status" value="1"/>
</dbReference>
<proteinExistence type="predicted"/>
<dbReference type="Pfam" id="PF00440">
    <property type="entry name" value="TetR_N"/>
    <property type="match status" value="1"/>
</dbReference>
<feature type="DNA-binding region" description="H-T-H motif" evidence="4">
    <location>
        <begin position="40"/>
        <end position="59"/>
    </location>
</feature>
<dbReference type="SUPFAM" id="SSF48498">
    <property type="entry name" value="Tetracyclin repressor-like, C-terminal domain"/>
    <property type="match status" value="1"/>
</dbReference>
<dbReference type="InterPro" id="IPR036271">
    <property type="entry name" value="Tet_transcr_reg_TetR-rel_C_sf"/>
</dbReference>
<dbReference type="InterPro" id="IPR001647">
    <property type="entry name" value="HTH_TetR"/>
</dbReference>
<reference evidence="6 7" key="1">
    <citation type="submission" date="2020-04" db="EMBL/GenBank/DDBJ databases">
        <title>MicrobeNet Type strains.</title>
        <authorList>
            <person name="Nicholson A.C."/>
        </authorList>
    </citation>
    <scope>NUCLEOTIDE SEQUENCE [LARGE SCALE GENOMIC DNA]</scope>
    <source>
        <strain evidence="6 7">ATCC 700731</strain>
    </source>
</reference>
<dbReference type="Proteomes" id="UP000518188">
    <property type="component" value="Unassembled WGS sequence"/>
</dbReference>
<accession>A0A7X6MUS7</accession>
<organism evidence="6 7">
    <name type="scientific">Mycolicibacterium septicum DSM 44393</name>
    <dbReference type="NCBI Taxonomy" id="1341646"/>
    <lineage>
        <taxon>Bacteria</taxon>
        <taxon>Bacillati</taxon>
        <taxon>Actinomycetota</taxon>
        <taxon>Actinomycetes</taxon>
        <taxon>Mycobacteriales</taxon>
        <taxon>Mycobacteriaceae</taxon>
        <taxon>Mycolicibacterium</taxon>
    </lineage>
</organism>
<dbReference type="GO" id="GO:0003677">
    <property type="term" value="F:DNA binding"/>
    <property type="evidence" value="ECO:0007669"/>
    <property type="project" value="UniProtKB-UniRule"/>
</dbReference>
<dbReference type="EMBL" id="JAAXPJ010000008">
    <property type="protein sequence ID" value="NKZ13482.1"/>
    <property type="molecule type" value="Genomic_DNA"/>
</dbReference>
<evidence type="ECO:0000256" key="3">
    <source>
        <dbReference type="ARBA" id="ARBA00023163"/>
    </source>
</evidence>
<comment type="caution">
    <text evidence="6">The sequence shown here is derived from an EMBL/GenBank/DDBJ whole genome shotgun (WGS) entry which is preliminary data.</text>
</comment>
<dbReference type="Gene3D" id="1.10.357.10">
    <property type="entry name" value="Tetracycline Repressor, domain 2"/>
    <property type="match status" value="1"/>
</dbReference>
<dbReference type="RefSeq" id="WP_044516308.1">
    <property type="nucleotide sequence ID" value="NZ_HG322951.1"/>
</dbReference>
<evidence type="ECO:0000256" key="2">
    <source>
        <dbReference type="ARBA" id="ARBA00023125"/>
    </source>
</evidence>
<dbReference type="PROSITE" id="PS50977">
    <property type="entry name" value="HTH_TETR_2"/>
    <property type="match status" value="1"/>
</dbReference>
<protein>
    <submittedName>
        <fullName evidence="6">TetR/AcrR family transcriptional regulator</fullName>
    </submittedName>
</protein>
<dbReference type="PRINTS" id="PR00455">
    <property type="entry name" value="HTHTETR"/>
</dbReference>
<name>A0A7X6MUS7_9MYCO</name>
<evidence type="ECO:0000313" key="7">
    <source>
        <dbReference type="Proteomes" id="UP000518188"/>
    </source>
</evidence>
<dbReference type="InterPro" id="IPR009057">
    <property type="entry name" value="Homeodomain-like_sf"/>
</dbReference>
<dbReference type="AlphaFoldDB" id="A0A7X6MUS7"/>
<gene>
    <name evidence="6" type="ORF">HGA11_21135</name>
</gene>
<evidence type="ECO:0000259" key="5">
    <source>
        <dbReference type="PROSITE" id="PS50977"/>
    </source>
</evidence>